<evidence type="ECO:0000313" key="2">
    <source>
        <dbReference type="EMBL" id="JAH29916.1"/>
    </source>
</evidence>
<accession>A0A0E9RLA3</accession>
<proteinExistence type="predicted"/>
<feature type="compositionally biased region" description="Basic residues" evidence="1">
    <location>
        <begin position="1"/>
        <end position="10"/>
    </location>
</feature>
<sequence length="55" mass="6231">MQITRHRRNQSQHNVSDISTTGHPVSTAICLLWGTGSRKHYITITEHYDLSVVLA</sequence>
<reference evidence="2" key="2">
    <citation type="journal article" date="2015" name="Fish Shellfish Immunol.">
        <title>Early steps in the European eel (Anguilla anguilla)-Vibrio vulnificus interaction in the gills: Role of the RtxA13 toxin.</title>
        <authorList>
            <person name="Callol A."/>
            <person name="Pajuelo D."/>
            <person name="Ebbesson L."/>
            <person name="Teles M."/>
            <person name="MacKenzie S."/>
            <person name="Amaro C."/>
        </authorList>
    </citation>
    <scope>NUCLEOTIDE SEQUENCE</scope>
</reference>
<organism evidence="2">
    <name type="scientific">Anguilla anguilla</name>
    <name type="common">European freshwater eel</name>
    <name type="synonym">Muraena anguilla</name>
    <dbReference type="NCBI Taxonomy" id="7936"/>
    <lineage>
        <taxon>Eukaryota</taxon>
        <taxon>Metazoa</taxon>
        <taxon>Chordata</taxon>
        <taxon>Craniata</taxon>
        <taxon>Vertebrata</taxon>
        <taxon>Euteleostomi</taxon>
        <taxon>Actinopterygii</taxon>
        <taxon>Neopterygii</taxon>
        <taxon>Teleostei</taxon>
        <taxon>Anguilliformes</taxon>
        <taxon>Anguillidae</taxon>
        <taxon>Anguilla</taxon>
    </lineage>
</organism>
<name>A0A0E9RLA3_ANGAN</name>
<feature type="compositionally biased region" description="Polar residues" evidence="1">
    <location>
        <begin position="11"/>
        <end position="21"/>
    </location>
</feature>
<evidence type="ECO:0000256" key="1">
    <source>
        <dbReference type="SAM" id="MobiDB-lite"/>
    </source>
</evidence>
<dbReference type="AlphaFoldDB" id="A0A0E9RLA3"/>
<feature type="region of interest" description="Disordered" evidence="1">
    <location>
        <begin position="1"/>
        <end position="21"/>
    </location>
</feature>
<protein>
    <submittedName>
        <fullName evidence="2">Uncharacterized protein</fullName>
    </submittedName>
</protein>
<dbReference type="EMBL" id="GBXM01078661">
    <property type="protein sequence ID" value="JAH29916.1"/>
    <property type="molecule type" value="Transcribed_RNA"/>
</dbReference>
<reference evidence="2" key="1">
    <citation type="submission" date="2014-11" db="EMBL/GenBank/DDBJ databases">
        <authorList>
            <person name="Amaro Gonzalez C."/>
        </authorList>
    </citation>
    <scope>NUCLEOTIDE SEQUENCE</scope>
</reference>